<feature type="domain" description="EH" evidence="8">
    <location>
        <begin position="286"/>
        <end position="370"/>
    </location>
</feature>
<dbReference type="SMART" id="SM00027">
    <property type="entry name" value="EH"/>
    <property type="match status" value="2"/>
</dbReference>
<feature type="coiled-coil region" evidence="6">
    <location>
        <begin position="697"/>
        <end position="728"/>
    </location>
</feature>
<dbReference type="InterPro" id="IPR002048">
    <property type="entry name" value="EF_hand_dom"/>
</dbReference>
<keyword evidence="4" id="KW-0106">Calcium</keyword>
<dbReference type="VEuPathDB" id="HostDB:geneid_421678"/>
<feature type="region of interest" description="Disordered" evidence="7">
    <location>
        <begin position="112"/>
        <end position="230"/>
    </location>
</feature>
<dbReference type="InterPro" id="IPR011992">
    <property type="entry name" value="EF-hand-dom_pair"/>
</dbReference>
<evidence type="ECO:0000256" key="7">
    <source>
        <dbReference type="SAM" id="MobiDB-lite"/>
    </source>
</evidence>
<proteinExistence type="evidence at transcript level"/>
<dbReference type="PROSITE" id="PS00018">
    <property type="entry name" value="EF_HAND_1"/>
    <property type="match status" value="1"/>
</dbReference>
<evidence type="ECO:0000256" key="3">
    <source>
        <dbReference type="ARBA" id="ARBA00022737"/>
    </source>
</evidence>
<dbReference type="GO" id="GO:0005509">
    <property type="term" value="F:calcium ion binding"/>
    <property type="evidence" value="ECO:0007669"/>
    <property type="project" value="InterPro"/>
</dbReference>
<feature type="compositionally biased region" description="Polar residues" evidence="7">
    <location>
        <begin position="586"/>
        <end position="597"/>
    </location>
</feature>
<feature type="compositionally biased region" description="Polar residues" evidence="7">
    <location>
        <begin position="148"/>
        <end position="159"/>
    </location>
</feature>
<feature type="compositionally biased region" description="Low complexity" evidence="7">
    <location>
        <begin position="547"/>
        <end position="558"/>
    </location>
</feature>
<feature type="compositionally biased region" description="Polar residues" evidence="7">
    <location>
        <begin position="208"/>
        <end position="217"/>
    </location>
</feature>
<sequence length="773" mass="84835">MEGLTLSEAEQRYYCDLFSYCDTESTKKVASNGRVLELFRAAQLPNDVVMQIMELCGATRLGYFGRSQFYIALKLVAVAQSGLPLRVESLNTVKDLPLPRFVVSKNEQESRHAALYSSDADNPASYSGVIPPPPGRIQVKKGSVSHDAVQQRTSTDQQESTSPVVSPQQSPPTSPHTWRKHNRHPSGGNNERPLAGPGPFWAPFSEAQPGSSTSSDPIWSGHSPPPHQENWVSFADTPPTSALLAMHPASVQDQTTVRTVASATTTNEIRRQSSSYDDPWKITDEQRQYYVNQFKTIQPDLNGFIPGSAAKEFFTKSKLPILELSHIWELSDFDKDGALTLDEFCAAFHLVVARKNGYDLPEKLPESLMPKLIDLEDSTEVGEQTGEVGYSSSPAEAPPSKSPSMPSLNQTWPELNQSSEDTAIVHPVPIRMTPSKIHMQEMELKRTGSDHTNPTSPLLVKPPDLPEENKMSSSVKYTSGNTVTDGYSSSDSYTSDPEQIGSAVTRQRSHSGTSPDNTAPPPPPPRPHPSHSRSSSLDMNRSFSVTPGQQQAAVVAYPPAVPPRPQPSQGAGPHVHRPVDADGLISHTSTSPQQIPEQPNFADFSQFEAFAASGVNKEEDDEIETHSEALQGKGTTPLAPPPKPIRRRLKSEDELRPEAEEHTQKTGVIAAVLASQPSIPRSIGKDKKAIQASIRRNKETNTVLARLNSELQQQLKDVLEERISLEVQLEQLRPFSHLKPTAVNCEFTNFERGIGFKAYLKIHASSSVHSILH</sequence>
<evidence type="ECO:0000256" key="2">
    <source>
        <dbReference type="ARBA" id="ARBA00022723"/>
    </source>
</evidence>
<evidence type="ECO:0000256" key="1">
    <source>
        <dbReference type="ARBA" id="ARBA00022553"/>
    </source>
</evidence>
<dbReference type="FunFam" id="1.10.238.10:FF:000084">
    <property type="entry name" value="ralBP1-associated Eps domain-containing protein 1 isoform X2"/>
    <property type="match status" value="1"/>
</dbReference>
<evidence type="ECO:0000259" key="8">
    <source>
        <dbReference type="PROSITE" id="PS50031"/>
    </source>
</evidence>
<feature type="compositionally biased region" description="Pro residues" evidence="7">
    <location>
        <begin position="518"/>
        <end position="527"/>
    </location>
</feature>
<feature type="compositionally biased region" description="Polar residues" evidence="7">
    <location>
        <begin position="471"/>
        <end position="483"/>
    </location>
</feature>
<dbReference type="InterPro" id="IPR000261">
    <property type="entry name" value="EH_dom"/>
</dbReference>
<dbReference type="PhylomeDB" id="Q5ZK42"/>
<dbReference type="PANTHER" id="PTHR11216:SF63">
    <property type="entry name" value="RALBP1-ASSOCIATED EPS DOMAIN-CONTAINING PROTEIN 1"/>
    <property type="match status" value="1"/>
</dbReference>
<gene>
    <name evidence="10" type="ORF">RCJMB04_13f17</name>
</gene>
<dbReference type="SUPFAM" id="SSF47473">
    <property type="entry name" value="EF-hand"/>
    <property type="match status" value="2"/>
</dbReference>
<feature type="region of interest" description="Disordered" evidence="7">
    <location>
        <begin position="382"/>
        <end position="413"/>
    </location>
</feature>
<dbReference type="AlphaFoldDB" id="Q5ZK42"/>
<accession>Q5ZK42</accession>
<feature type="compositionally biased region" description="Polar residues" evidence="7">
    <location>
        <begin position="502"/>
        <end position="517"/>
    </location>
</feature>
<evidence type="ECO:0008006" key="11">
    <source>
        <dbReference type="Google" id="ProtNLM"/>
    </source>
</evidence>
<dbReference type="Pfam" id="PF12763">
    <property type="entry name" value="EH"/>
    <property type="match status" value="2"/>
</dbReference>
<evidence type="ECO:0000259" key="9">
    <source>
        <dbReference type="PROSITE" id="PS50222"/>
    </source>
</evidence>
<protein>
    <recommendedName>
        <fullName evidence="11">RalBP1-associated Eps domain-containing protein 1</fullName>
    </recommendedName>
</protein>
<dbReference type="GO" id="GO:0005829">
    <property type="term" value="C:cytosol"/>
    <property type="evidence" value="ECO:0007669"/>
    <property type="project" value="UniProtKB-ARBA"/>
</dbReference>
<dbReference type="FunFam" id="1.10.238.10:FF:000039">
    <property type="entry name" value="RalBP1-associated Eps domain-containing protein 2 isoform 1"/>
    <property type="match status" value="1"/>
</dbReference>
<evidence type="ECO:0000256" key="5">
    <source>
        <dbReference type="ARBA" id="ARBA00023054"/>
    </source>
</evidence>
<name>Q5ZK42_CHICK</name>
<dbReference type="PANTHER" id="PTHR11216">
    <property type="entry name" value="EH DOMAIN"/>
    <property type="match status" value="1"/>
</dbReference>
<dbReference type="EMBL" id="AJ720242">
    <property type="protein sequence ID" value="CAG31901.1"/>
    <property type="molecule type" value="mRNA"/>
</dbReference>
<dbReference type="KEGG" id="gga:421678"/>
<keyword evidence="5 6" id="KW-0175">Coiled coil</keyword>
<feature type="region of interest" description="Disordered" evidence="7">
    <location>
        <begin position="444"/>
        <end position="598"/>
    </location>
</feature>
<feature type="domain" description="EH" evidence="8">
    <location>
        <begin position="10"/>
        <end position="97"/>
    </location>
</feature>
<evidence type="ECO:0000256" key="4">
    <source>
        <dbReference type="ARBA" id="ARBA00022837"/>
    </source>
</evidence>
<feature type="compositionally biased region" description="Polar residues" evidence="7">
    <location>
        <begin position="537"/>
        <end position="546"/>
    </location>
</feature>
<evidence type="ECO:0000313" key="10">
    <source>
        <dbReference type="EMBL" id="CAG31901.1"/>
    </source>
</evidence>
<keyword evidence="3" id="KW-0677">Repeat</keyword>
<keyword evidence="2" id="KW-0479">Metal-binding</keyword>
<feature type="region of interest" description="Disordered" evidence="7">
    <location>
        <begin position="614"/>
        <end position="646"/>
    </location>
</feature>
<organism evidence="10">
    <name type="scientific">Gallus gallus</name>
    <name type="common">Chicken</name>
    <dbReference type="NCBI Taxonomy" id="9031"/>
    <lineage>
        <taxon>Eukaryota</taxon>
        <taxon>Metazoa</taxon>
        <taxon>Chordata</taxon>
        <taxon>Craniata</taxon>
        <taxon>Vertebrata</taxon>
        <taxon>Euteleostomi</taxon>
        <taxon>Archelosauria</taxon>
        <taxon>Archosauria</taxon>
        <taxon>Dinosauria</taxon>
        <taxon>Saurischia</taxon>
        <taxon>Theropoda</taxon>
        <taxon>Coelurosauria</taxon>
        <taxon>Aves</taxon>
        <taxon>Neognathae</taxon>
        <taxon>Galloanserae</taxon>
        <taxon>Galliformes</taxon>
        <taxon>Phasianidae</taxon>
        <taxon>Phasianinae</taxon>
        <taxon>Gallus</taxon>
    </lineage>
</organism>
<dbReference type="InterPro" id="IPR018247">
    <property type="entry name" value="EF_Hand_1_Ca_BS"/>
</dbReference>
<dbReference type="CDD" id="cd00052">
    <property type="entry name" value="EH"/>
    <property type="match status" value="1"/>
</dbReference>
<reference evidence="10" key="1">
    <citation type="journal article" date="2005" name="Genome Biol.">
        <title>Full-length cDNAs from chicken bursal lymphocytes to facilitate gene function analysis.</title>
        <authorList>
            <person name="Caldwell R.B."/>
            <person name="Kierzek A.M."/>
            <person name="Arakawa H."/>
            <person name="Bezzubov Y."/>
            <person name="Zaim J."/>
            <person name="Fiedler P."/>
            <person name="Kutter S."/>
            <person name="Blagodatski A."/>
            <person name="Kostovska D."/>
            <person name="Koter M."/>
            <person name="Plachy J."/>
            <person name="Carninci P."/>
            <person name="Hayashizaki Y."/>
            <person name="Buerstedde J.M."/>
        </authorList>
    </citation>
    <scope>NUCLEOTIDE SEQUENCE</scope>
    <source>
        <strain evidence="10">CB</strain>
        <tissue evidence="10">Bursa</tissue>
    </source>
</reference>
<evidence type="ECO:0000256" key="6">
    <source>
        <dbReference type="SAM" id="Coils"/>
    </source>
</evidence>
<dbReference type="Gene3D" id="1.10.238.10">
    <property type="entry name" value="EF-hand"/>
    <property type="match status" value="2"/>
</dbReference>
<feature type="domain" description="EF-hand" evidence="9">
    <location>
        <begin position="319"/>
        <end position="354"/>
    </location>
</feature>
<dbReference type="PROSITE" id="PS50222">
    <property type="entry name" value="EF_HAND_2"/>
    <property type="match status" value="1"/>
</dbReference>
<keyword evidence="1" id="KW-0597">Phosphoprotein</keyword>
<dbReference type="PROSITE" id="PS50031">
    <property type="entry name" value="EH"/>
    <property type="match status" value="2"/>
</dbReference>
<feature type="compositionally biased region" description="Low complexity" evidence="7">
    <location>
        <begin position="484"/>
        <end position="496"/>
    </location>
</feature>